<dbReference type="HOGENOM" id="CLU_006515_7_0_9"/>
<keyword evidence="1" id="KW-0004">4Fe-4S</keyword>
<dbReference type="InterPro" id="IPR006554">
    <property type="entry name" value="Helicase-like_DEXD_c2"/>
</dbReference>
<proteinExistence type="inferred from homology"/>
<keyword evidence="12" id="KW-0413">Isomerase</keyword>
<dbReference type="Pfam" id="PF06733">
    <property type="entry name" value="DEAD_2"/>
    <property type="match status" value="1"/>
</dbReference>
<dbReference type="GO" id="GO:0003678">
    <property type="term" value="F:DNA helicase activity"/>
    <property type="evidence" value="ECO:0007669"/>
    <property type="project" value="InterPro"/>
</dbReference>
<evidence type="ECO:0000256" key="9">
    <source>
        <dbReference type="ARBA" id="ARBA00023014"/>
    </source>
</evidence>
<evidence type="ECO:0000256" key="5">
    <source>
        <dbReference type="ARBA" id="ARBA00022801"/>
    </source>
</evidence>
<dbReference type="GO" id="GO:0051539">
    <property type="term" value="F:4 iron, 4 sulfur cluster binding"/>
    <property type="evidence" value="ECO:0007669"/>
    <property type="project" value="UniProtKB-KW"/>
</dbReference>
<dbReference type="AlphaFoldDB" id="A0A125W7S2"/>
<keyword evidence="4" id="KW-0227">DNA damage</keyword>
<evidence type="ECO:0000256" key="7">
    <source>
        <dbReference type="ARBA" id="ARBA00022840"/>
    </source>
</evidence>
<gene>
    <name evidence="15" type="ORF">HMPREF9498_00856</name>
</gene>
<evidence type="ECO:0000256" key="8">
    <source>
        <dbReference type="ARBA" id="ARBA00023004"/>
    </source>
</evidence>
<name>A0A125W7S2_ENTFL</name>
<dbReference type="InterPro" id="IPR027417">
    <property type="entry name" value="P-loop_NTPase"/>
</dbReference>
<reference evidence="15 16" key="1">
    <citation type="submission" date="2010-07" db="EMBL/GenBank/DDBJ databases">
        <authorList>
            <person name="Sid Ahmed O."/>
        </authorList>
    </citation>
    <scope>NUCLEOTIDE SEQUENCE [LARGE SCALE GENOMIC DNA]</scope>
    <source>
        <strain evidence="15 16">TX4248</strain>
    </source>
</reference>
<evidence type="ECO:0000256" key="1">
    <source>
        <dbReference type="ARBA" id="ARBA00022485"/>
    </source>
</evidence>
<dbReference type="EMBL" id="AEBR01000024">
    <property type="protein sequence ID" value="EFM83582.1"/>
    <property type="molecule type" value="Genomic_DNA"/>
</dbReference>
<dbReference type="Gene3D" id="3.90.320.10">
    <property type="match status" value="1"/>
</dbReference>
<protein>
    <submittedName>
        <fullName evidence="15">DEAD2 domain protein</fullName>
    </submittedName>
</protein>
<keyword evidence="11" id="KW-0234">DNA repair</keyword>
<dbReference type="InterPro" id="IPR006555">
    <property type="entry name" value="ATP-dep_Helicase_C"/>
</dbReference>
<dbReference type="GO" id="GO:0005524">
    <property type="term" value="F:ATP binding"/>
    <property type="evidence" value="ECO:0007669"/>
    <property type="project" value="UniProtKB-KW"/>
</dbReference>
<comment type="similarity">
    <text evidence="13">Belongs to the helicase family. DinG subfamily.</text>
</comment>
<evidence type="ECO:0000256" key="11">
    <source>
        <dbReference type="ARBA" id="ARBA00023204"/>
    </source>
</evidence>
<keyword evidence="10" id="KW-0238">DNA-binding</keyword>
<accession>A0A125W7S2</accession>
<dbReference type="Gene3D" id="1.10.30.20">
    <property type="entry name" value="Bacterial XPD DNA helicase, FeS cluster domain"/>
    <property type="match status" value="1"/>
</dbReference>
<evidence type="ECO:0000256" key="12">
    <source>
        <dbReference type="ARBA" id="ARBA00023235"/>
    </source>
</evidence>
<sequence length="820" mass="95759">MIVFVLDFLLLFSECMFYNREADRWDYVKSTRKIAVRQVVEFILRRGSIDSRHVSEHTPQEGSRLHRMLQKEAGSLYQKEVSLKIEVPLNGHNYCVEGRADGIFVKETGQVVIDEIKTSEPAFEELPPEKVELFWYQVMCYGHMYCQQEQLSEITLQLTYYQTTTKQITRQERHFTEAALAEFFTDLMKRYEQWVIFKEEWRILRNKSLKNLSFPYGEYRKGQRELAVAVYKTILSKQRLFVEAPTGTGKTMSTLFPAMKAIGEEEGERIFYLTAKTITRQVAEDAVKALSEKQAQTKSITLTAKDKICFLTERNCTPEHCPFADGYYDRLNEGLWDLLQHENHLTREVIERYAQKHQLCPFELSLDASLWCDLIIGDYNYLFDPTVYLRRFFEEPQSAEENIFLVDETHNLVNRSREMYSAAISRNAVLQIQKRLQKESIQLKRACQKVLTTFDDIEAICEEKDTDFFAQRAPIDSLVKQIHRLTEVIAEWLPENQHIEELASILSFYFDCLSYLRISEYYDNGFYTSISLRNYDCVVKQFCVDPAYLLSQRLDKGKASILFSASLTPLNYYQEVLGGGEESLRYRIPYPFPEENQLLMIGSHLQTTYKNREKSYPQISELLGKLSETKTGNYLIFFPSYAYMDDVYQVFSQCYPQVKTQIQGTDLNEKEREAFLAEFKENPQETFIGFCVLGGIFSEGIDLKGTRLIGTIIVSVGLPQMNPEQELIRTFYQEERGQGFQFAYQIPGMNKVLQAAGRVIRDARDKGFVLLLDERFELPSVQRFFPPHWLAHRKANTNEQLIQQVKQFWLKNKENKGGNK</sequence>
<keyword evidence="2" id="KW-0479">Metal-binding</keyword>
<feature type="domain" description="Helicase ATP-binding" evidence="14">
    <location>
        <begin position="209"/>
        <end position="458"/>
    </location>
</feature>
<dbReference type="Proteomes" id="UP000004846">
    <property type="component" value="Unassembled WGS sequence"/>
</dbReference>
<evidence type="ECO:0000259" key="14">
    <source>
        <dbReference type="PROSITE" id="PS51193"/>
    </source>
</evidence>
<dbReference type="PANTHER" id="PTHR11472:SF34">
    <property type="entry name" value="REGULATOR OF TELOMERE ELONGATION HELICASE 1"/>
    <property type="match status" value="1"/>
</dbReference>
<keyword evidence="9" id="KW-0411">Iron-sulfur</keyword>
<dbReference type="InterPro" id="IPR042493">
    <property type="entry name" value="XPD_DNA_FeS"/>
</dbReference>
<dbReference type="GO" id="GO:0006281">
    <property type="term" value="P:DNA repair"/>
    <property type="evidence" value="ECO:0007669"/>
    <property type="project" value="UniProtKB-KW"/>
</dbReference>
<dbReference type="Gene3D" id="1.10.275.40">
    <property type="match status" value="1"/>
</dbReference>
<evidence type="ECO:0000313" key="16">
    <source>
        <dbReference type="Proteomes" id="UP000004846"/>
    </source>
</evidence>
<evidence type="ECO:0000256" key="3">
    <source>
        <dbReference type="ARBA" id="ARBA00022741"/>
    </source>
</evidence>
<dbReference type="Pfam" id="PF13307">
    <property type="entry name" value="Helicase_C_2"/>
    <property type="match status" value="1"/>
</dbReference>
<dbReference type="RefSeq" id="WP_002399337.1">
    <property type="nucleotide sequence ID" value="NZ_GL454430.1"/>
</dbReference>
<dbReference type="Gene3D" id="3.40.50.300">
    <property type="entry name" value="P-loop containing nucleotide triphosphate hydrolases"/>
    <property type="match status" value="2"/>
</dbReference>
<dbReference type="InterPro" id="IPR014013">
    <property type="entry name" value="Helic_SF1/SF2_ATP-bd_DinG/Rad3"/>
</dbReference>
<keyword evidence="5" id="KW-0378">Hydrolase</keyword>
<dbReference type="PANTHER" id="PTHR11472">
    <property type="entry name" value="DNA REPAIR DEAD HELICASE RAD3/XP-D SUBFAMILY MEMBER"/>
    <property type="match status" value="1"/>
</dbReference>
<keyword evidence="3" id="KW-0547">Nucleotide-binding</keyword>
<dbReference type="Pfam" id="PF00270">
    <property type="entry name" value="DEAD"/>
    <property type="match status" value="1"/>
</dbReference>
<dbReference type="InterPro" id="IPR011604">
    <property type="entry name" value="PDDEXK-like_dom_sf"/>
</dbReference>
<dbReference type="InterPro" id="IPR010614">
    <property type="entry name" value="RAD3-like_helicase_DEAD"/>
</dbReference>
<dbReference type="InterPro" id="IPR011545">
    <property type="entry name" value="DEAD/DEAH_box_helicase_dom"/>
</dbReference>
<dbReference type="GO" id="GO:0003677">
    <property type="term" value="F:DNA binding"/>
    <property type="evidence" value="ECO:0007669"/>
    <property type="project" value="UniProtKB-KW"/>
</dbReference>
<evidence type="ECO:0000256" key="4">
    <source>
        <dbReference type="ARBA" id="ARBA00022763"/>
    </source>
</evidence>
<dbReference type="SUPFAM" id="SSF52540">
    <property type="entry name" value="P-loop containing nucleoside triphosphate hydrolases"/>
    <property type="match status" value="2"/>
</dbReference>
<dbReference type="PROSITE" id="PS51193">
    <property type="entry name" value="HELICASE_ATP_BIND_2"/>
    <property type="match status" value="1"/>
</dbReference>
<evidence type="ECO:0000256" key="10">
    <source>
        <dbReference type="ARBA" id="ARBA00023125"/>
    </source>
</evidence>
<dbReference type="GO" id="GO:0016818">
    <property type="term" value="F:hydrolase activity, acting on acid anhydrides, in phosphorus-containing anhydrides"/>
    <property type="evidence" value="ECO:0007669"/>
    <property type="project" value="InterPro"/>
</dbReference>
<dbReference type="SMART" id="SM00488">
    <property type="entry name" value="DEXDc2"/>
    <property type="match status" value="1"/>
</dbReference>
<evidence type="ECO:0000313" key="15">
    <source>
        <dbReference type="EMBL" id="EFM83582.1"/>
    </source>
</evidence>
<keyword evidence="6" id="KW-0347">Helicase</keyword>
<dbReference type="GO" id="GO:0046872">
    <property type="term" value="F:metal ion binding"/>
    <property type="evidence" value="ECO:0007669"/>
    <property type="project" value="UniProtKB-KW"/>
</dbReference>
<evidence type="ECO:0000256" key="13">
    <source>
        <dbReference type="ARBA" id="ARBA00038058"/>
    </source>
</evidence>
<organism evidence="15 16">
    <name type="scientific">Enterococcus faecalis TX4248</name>
    <dbReference type="NCBI Taxonomy" id="749495"/>
    <lineage>
        <taxon>Bacteria</taxon>
        <taxon>Bacillati</taxon>
        <taxon>Bacillota</taxon>
        <taxon>Bacilli</taxon>
        <taxon>Lactobacillales</taxon>
        <taxon>Enterococcaceae</taxon>
        <taxon>Enterococcus</taxon>
    </lineage>
</organism>
<evidence type="ECO:0000256" key="2">
    <source>
        <dbReference type="ARBA" id="ARBA00022723"/>
    </source>
</evidence>
<keyword evidence="7" id="KW-0067">ATP-binding</keyword>
<dbReference type="InterPro" id="IPR045028">
    <property type="entry name" value="DinG/Rad3-like"/>
</dbReference>
<comment type="caution">
    <text evidence="15">The sequence shown here is derived from an EMBL/GenBank/DDBJ whole genome shotgun (WGS) entry which is preliminary data.</text>
</comment>
<keyword evidence="8" id="KW-0408">Iron</keyword>
<dbReference type="SMART" id="SM00491">
    <property type="entry name" value="HELICc2"/>
    <property type="match status" value="1"/>
</dbReference>
<evidence type="ECO:0000256" key="6">
    <source>
        <dbReference type="ARBA" id="ARBA00022806"/>
    </source>
</evidence>